<evidence type="ECO:0000313" key="5">
    <source>
        <dbReference type="Proteomes" id="UP000694427"/>
    </source>
</evidence>
<dbReference type="PROSITE" id="PS50297">
    <property type="entry name" value="ANK_REP_REGION"/>
    <property type="match status" value="2"/>
</dbReference>
<protein>
    <submittedName>
        <fullName evidence="4">Ankyrin repeat domain 2 (stretch responsive muscle)</fullName>
    </submittedName>
</protein>
<name>A0A8C1KYY9_CYPCA</name>
<dbReference type="PROSITE" id="PS50088">
    <property type="entry name" value="ANK_REPEAT"/>
    <property type="match status" value="2"/>
</dbReference>
<dbReference type="InterPro" id="IPR036770">
    <property type="entry name" value="Ankyrin_rpt-contain_sf"/>
</dbReference>
<reference evidence="4" key="1">
    <citation type="submission" date="2025-08" db="UniProtKB">
        <authorList>
            <consortium name="Ensembl"/>
        </authorList>
    </citation>
    <scope>IDENTIFICATION</scope>
</reference>
<dbReference type="SUPFAM" id="SSF48403">
    <property type="entry name" value="Ankyrin repeat"/>
    <property type="match status" value="1"/>
</dbReference>
<dbReference type="PANTHER" id="PTHR24171:SF8">
    <property type="entry name" value="BRCA1-ASSOCIATED RING DOMAIN PROTEIN 1"/>
    <property type="match status" value="1"/>
</dbReference>
<evidence type="ECO:0000256" key="3">
    <source>
        <dbReference type="PROSITE-ProRule" id="PRU00023"/>
    </source>
</evidence>
<evidence type="ECO:0000313" key="4">
    <source>
        <dbReference type="Ensembl" id="ENSCCRP00010054161.1"/>
    </source>
</evidence>
<feature type="repeat" description="ANK" evidence="3">
    <location>
        <begin position="142"/>
        <end position="174"/>
    </location>
</feature>
<dbReference type="InterPro" id="IPR002110">
    <property type="entry name" value="Ankyrin_rpt"/>
</dbReference>
<dbReference type="SMART" id="SM00248">
    <property type="entry name" value="ANK"/>
    <property type="match status" value="2"/>
</dbReference>
<dbReference type="GO" id="GO:0070531">
    <property type="term" value="C:BRCA1-A complex"/>
    <property type="evidence" value="ECO:0007669"/>
    <property type="project" value="TreeGrafter"/>
</dbReference>
<keyword evidence="5" id="KW-1185">Reference proteome</keyword>
<feature type="repeat" description="ANK" evidence="3">
    <location>
        <begin position="109"/>
        <end position="141"/>
    </location>
</feature>
<dbReference type="Pfam" id="PF12796">
    <property type="entry name" value="Ank_2"/>
    <property type="match status" value="1"/>
</dbReference>
<keyword evidence="1" id="KW-0677">Repeat</keyword>
<evidence type="ECO:0000256" key="1">
    <source>
        <dbReference type="ARBA" id="ARBA00022737"/>
    </source>
</evidence>
<evidence type="ECO:0000256" key="2">
    <source>
        <dbReference type="ARBA" id="ARBA00023043"/>
    </source>
</evidence>
<accession>A0A8C1KYY9</accession>
<dbReference type="Gene3D" id="1.25.40.20">
    <property type="entry name" value="Ankyrin repeat-containing domain"/>
    <property type="match status" value="1"/>
</dbReference>
<dbReference type="GO" id="GO:0004842">
    <property type="term" value="F:ubiquitin-protein transferase activity"/>
    <property type="evidence" value="ECO:0007669"/>
    <property type="project" value="TreeGrafter"/>
</dbReference>
<dbReference type="AlphaFoldDB" id="A0A8C1KYY9"/>
<dbReference type="Proteomes" id="UP000694427">
    <property type="component" value="Unplaced"/>
</dbReference>
<organism evidence="4 5">
    <name type="scientific">Cyprinus carpio</name>
    <name type="common">Common carp</name>
    <dbReference type="NCBI Taxonomy" id="7962"/>
    <lineage>
        <taxon>Eukaryota</taxon>
        <taxon>Metazoa</taxon>
        <taxon>Chordata</taxon>
        <taxon>Craniata</taxon>
        <taxon>Vertebrata</taxon>
        <taxon>Euteleostomi</taxon>
        <taxon>Actinopterygii</taxon>
        <taxon>Neopterygii</taxon>
        <taxon>Teleostei</taxon>
        <taxon>Ostariophysi</taxon>
        <taxon>Cypriniformes</taxon>
        <taxon>Cyprinidae</taxon>
        <taxon>Cyprininae</taxon>
        <taxon>Cyprinus</taxon>
    </lineage>
</organism>
<dbReference type="Ensembl" id="ENSCCRT00010059335.1">
    <property type="protein sequence ID" value="ENSCCRP00010054161.1"/>
    <property type="gene ID" value="ENSCCRG00010022959.1"/>
</dbReference>
<reference evidence="4" key="2">
    <citation type="submission" date="2025-09" db="UniProtKB">
        <authorList>
            <consortium name="Ensembl"/>
        </authorList>
    </citation>
    <scope>IDENTIFICATION</scope>
</reference>
<keyword evidence="2 3" id="KW-0040">ANK repeat</keyword>
<sequence>MDENILWMTAVVDRTAALDKREEEDFMYCMQEDNQSVIKRREIFMQAEERVREISSDLRREIVDLGGAENIIKLDFLKGAMKEIQTGGGSLSALTILQERGAEINDRDKLISPLHGATRTGHSDMVQHLLASGININAKDWEGDTALHDAVKLNQYQIIKLLILTGANMQIKNAEGKQVKFNTKETLEKLEQMREVGLA</sequence>
<dbReference type="PANTHER" id="PTHR24171">
    <property type="entry name" value="ANKYRIN REPEAT DOMAIN-CONTAINING PROTEIN 39-RELATED"/>
    <property type="match status" value="1"/>
</dbReference>
<dbReference type="GO" id="GO:0085020">
    <property type="term" value="P:protein K6-linked ubiquitination"/>
    <property type="evidence" value="ECO:0007669"/>
    <property type="project" value="TreeGrafter"/>
</dbReference>
<dbReference type="GO" id="GO:0031436">
    <property type="term" value="C:BRCA1-BARD1 complex"/>
    <property type="evidence" value="ECO:0007669"/>
    <property type="project" value="TreeGrafter"/>
</dbReference>
<proteinExistence type="predicted"/>